<dbReference type="AlphaFoldDB" id="A0A6A5YYU5"/>
<dbReference type="EMBL" id="ML977335">
    <property type="protein sequence ID" value="KAF2111271.1"/>
    <property type="molecule type" value="Genomic_DNA"/>
</dbReference>
<evidence type="ECO:0000256" key="1">
    <source>
        <dbReference type="SAM" id="MobiDB-lite"/>
    </source>
</evidence>
<evidence type="ECO:0000313" key="2">
    <source>
        <dbReference type="EMBL" id="KAF2111271.1"/>
    </source>
</evidence>
<protein>
    <submittedName>
        <fullName evidence="2">Uncharacterized protein</fullName>
    </submittedName>
</protein>
<evidence type="ECO:0000313" key="3">
    <source>
        <dbReference type="Proteomes" id="UP000799770"/>
    </source>
</evidence>
<gene>
    <name evidence="2" type="ORF">BDV96DRAFT_582811</name>
</gene>
<organism evidence="2 3">
    <name type="scientific">Lophiotrema nucula</name>
    <dbReference type="NCBI Taxonomy" id="690887"/>
    <lineage>
        <taxon>Eukaryota</taxon>
        <taxon>Fungi</taxon>
        <taxon>Dikarya</taxon>
        <taxon>Ascomycota</taxon>
        <taxon>Pezizomycotina</taxon>
        <taxon>Dothideomycetes</taxon>
        <taxon>Pleosporomycetidae</taxon>
        <taxon>Pleosporales</taxon>
        <taxon>Lophiotremataceae</taxon>
        <taxon>Lophiotrema</taxon>
    </lineage>
</organism>
<dbReference type="Proteomes" id="UP000799770">
    <property type="component" value="Unassembled WGS sequence"/>
</dbReference>
<feature type="compositionally biased region" description="Polar residues" evidence="1">
    <location>
        <begin position="57"/>
        <end position="71"/>
    </location>
</feature>
<name>A0A6A5YYU5_9PLEO</name>
<feature type="region of interest" description="Disordered" evidence="1">
    <location>
        <begin position="54"/>
        <end position="82"/>
    </location>
</feature>
<proteinExistence type="predicted"/>
<sequence length="82" mass="9219">MRESEALLALKRRRLCGQLVRANAVDDAISSPSIWNASLFVLHACIWTRHPNDQKTRIQMSNRRTSESTPASPRLGSCLTAR</sequence>
<keyword evidence="3" id="KW-1185">Reference proteome</keyword>
<accession>A0A6A5YYU5</accession>
<reference evidence="2" key="1">
    <citation type="journal article" date="2020" name="Stud. Mycol.">
        <title>101 Dothideomycetes genomes: a test case for predicting lifestyles and emergence of pathogens.</title>
        <authorList>
            <person name="Haridas S."/>
            <person name="Albert R."/>
            <person name="Binder M."/>
            <person name="Bloem J."/>
            <person name="Labutti K."/>
            <person name="Salamov A."/>
            <person name="Andreopoulos B."/>
            <person name="Baker S."/>
            <person name="Barry K."/>
            <person name="Bills G."/>
            <person name="Bluhm B."/>
            <person name="Cannon C."/>
            <person name="Castanera R."/>
            <person name="Culley D."/>
            <person name="Daum C."/>
            <person name="Ezra D."/>
            <person name="Gonzalez J."/>
            <person name="Henrissat B."/>
            <person name="Kuo A."/>
            <person name="Liang C."/>
            <person name="Lipzen A."/>
            <person name="Lutzoni F."/>
            <person name="Magnuson J."/>
            <person name="Mondo S."/>
            <person name="Nolan M."/>
            <person name="Ohm R."/>
            <person name="Pangilinan J."/>
            <person name="Park H.-J."/>
            <person name="Ramirez L."/>
            <person name="Alfaro M."/>
            <person name="Sun H."/>
            <person name="Tritt A."/>
            <person name="Yoshinaga Y."/>
            <person name="Zwiers L.-H."/>
            <person name="Turgeon B."/>
            <person name="Goodwin S."/>
            <person name="Spatafora J."/>
            <person name="Crous P."/>
            <person name="Grigoriev I."/>
        </authorList>
    </citation>
    <scope>NUCLEOTIDE SEQUENCE</scope>
    <source>
        <strain evidence="2">CBS 627.86</strain>
    </source>
</reference>